<dbReference type="EMBL" id="OU503045">
    <property type="protein sequence ID" value="CAI9770087.1"/>
    <property type="molecule type" value="Genomic_DNA"/>
</dbReference>
<evidence type="ECO:0000313" key="2">
    <source>
        <dbReference type="Proteomes" id="UP000834106"/>
    </source>
</evidence>
<name>A0AAD1ZHU9_9LAMI</name>
<reference evidence="1" key="1">
    <citation type="submission" date="2023-05" db="EMBL/GenBank/DDBJ databases">
        <authorList>
            <person name="Huff M."/>
        </authorList>
    </citation>
    <scope>NUCLEOTIDE SEQUENCE</scope>
</reference>
<dbReference type="AlphaFoldDB" id="A0AAD1ZHU9"/>
<accession>A0AAD1ZHU9</accession>
<gene>
    <name evidence="1" type="ORF">FPE_LOCUS17720</name>
</gene>
<evidence type="ECO:0000313" key="1">
    <source>
        <dbReference type="EMBL" id="CAI9770087.1"/>
    </source>
</evidence>
<organism evidence="1 2">
    <name type="scientific">Fraxinus pennsylvanica</name>
    <dbReference type="NCBI Taxonomy" id="56036"/>
    <lineage>
        <taxon>Eukaryota</taxon>
        <taxon>Viridiplantae</taxon>
        <taxon>Streptophyta</taxon>
        <taxon>Embryophyta</taxon>
        <taxon>Tracheophyta</taxon>
        <taxon>Spermatophyta</taxon>
        <taxon>Magnoliopsida</taxon>
        <taxon>eudicotyledons</taxon>
        <taxon>Gunneridae</taxon>
        <taxon>Pentapetalae</taxon>
        <taxon>asterids</taxon>
        <taxon>lamiids</taxon>
        <taxon>Lamiales</taxon>
        <taxon>Oleaceae</taxon>
        <taxon>Oleeae</taxon>
        <taxon>Fraxinus</taxon>
    </lineage>
</organism>
<keyword evidence="2" id="KW-1185">Reference proteome</keyword>
<proteinExistence type="predicted"/>
<sequence>MANRQWLQLWTSSLARPGAVSLDLKPVQPLVQWPHSLLTVTSELSSSLRDGSRAKDGLISSTLSPNLSNGLLHGQEQQKILPMLLVNKATLVANSSIRSVWPGKGRRLLVPLACNLHIEGKENECSR</sequence>
<dbReference type="Proteomes" id="UP000834106">
    <property type="component" value="Chromosome 10"/>
</dbReference>
<protein>
    <submittedName>
        <fullName evidence="1">Uncharacterized protein</fullName>
    </submittedName>
</protein>